<gene>
    <name evidence="1" type="ORF">PSACC_03086</name>
</gene>
<organism evidence="1 2">
    <name type="scientific">Paramicrosporidium saccamoebae</name>
    <dbReference type="NCBI Taxonomy" id="1246581"/>
    <lineage>
        <taxon>Eukaryota</taxon>
        <taxon>Fungi</taxon>
        <taxon>Fungi incertae sedis</taxon>
        <taxon>Cryptomycota</taxon>
        <taxon>Cryptomycota incertae sedis</taxon>
        <taxon>Paramicrosporidium</taxon>
    </lineage>
</organism>
<dbReference type="EMBL" id="MTSL01000191">
    <property type="protein sequence ID" value="PJF17048.1"/>
    <property type="molecule type" value="Genomic_DNA"/>
</dbReference>
<dbReference type="OrthoDB" id="185455at2759"/>
<dbReference type="Gene3D" id="1.10.10.10">
    <property type="entry name" value="Winged helix-like DNA-binding domain superfamily/Winged helix DNA-binding domain"/>
    <property type="match status" value="1"/>
</dbReference>
<keyword evidence="2" id="KW-1185">Reference proteome</keyword>
<evidence type="ECO:0000313" key="2">
    <source>
        <dbReference type="Proteomes" id="UP000240830"/>
    </source>
</evidence>
<evidence type="ECO:0000313" key="1">
    <source>
        <dbReference type="EMBL" id="PJF17048.1"/>
    </source>
</evidence>
<comment type="caution">
    <text evidence="1">The sequence shown here is derived from an EMBL/GenBank/DDBJ whole genome shotgun (WGS) entry which is preliminary data.</text>
</comment>
<dbReference type="AlphaFoldDB" id="A0A2H9TH11"/>
<protein>
    <submittedName>
        <fullName evidence="1">Uncharacterized protein</fullName>
    </submittedName>
</protein>
<sequence length="123" mass="14002">MYSFESSSHVWAIYNTLADNIAQLATQYTLEQLRFISDSSQYRASILDAMTQASGELTKKQCEDLMDSLVADYWLVRTTTAELEGYLREEGLFFDCGICKNLVTTKVGHSASVCIIELYLYQR</sequence>
<accession>A0A2H9TH11</accession>
<dbReference type="InterPro" id="IPR036388">
    <property type="entry name" value="WH-like_DNA-bd_sf"/>
</dbReference>
<proteinExistence type="predicted"/>
<dbReference type="Proteomes" id="UP000240830">
    <property type="component" value="Unassembled WGS sequence"/>
</dbReference>
<name>A0A2H9TH11_9FUNG</name>
<reference evidence="1 2" key="1">
    <citation type="submission" date="2016-10" db="EMBL/GenBank/DDBJ databases">
        <title>The genome of Paramicrosporidium saccamoebae is the missing link in understanding Cryptomycota and Microsporidia evolution.</title>
        <authorList>
            <person name="Quandt C.A."/>
            <person name="Beaudet D."/>
            <person name="Corsaro D."/>
            <person name="Michel R."/>
            <person name="Corradi N."/>
            <person name="James T."/>
        </authorList>
    </citation>
    <scope>NUCLEOTIDE SEQUENCE [LARGE SCALE GENOMIC DNA]</scope>
    <source>
        <strain evidence="1 2">KSL3</strain>
    </source>
</reference>